<dbReference type="EMBL" id="AYXG01000043">
    <property type="protein sequence ID" value="EWC63436.1"/>
    <property type="molecule type" value="Genomic_DNA"/>
</dbReference>
<keyword evidence="2" id="KW-0472">Membrane</keyword>
<keyword evidence="2" id="KW-1133">Transmembrane helix</keyword>
<comment type="caution">
    <text evidence="3">The sequence shown here is derived from an EMBL/GenBank/DDBJ whole genome shotgun (WGS) entry which is preliminary data.</text>
</comment>
<name>W7J390_9PSEU</name>
<sequence>MTEEAGGVPGEITEAPEVEEAVRYHESGSTWWPLLWGPGFCGVGFTLETVTGASHGLAWIVVGVVLLGLTALWVSARRTDRAVTLTDTTLRMGTGMVSVARIARVEGVPEPVGARAVGGGFTIPAKTHPVPMELVDGSVVLGWARFSDDLVEVLAPMVEGNTAESACLDLDLPPSARPATAANDSTANGTAANDSAEGKTAASNTAESDTERPRTPVESKEGEQ</sequence>
<evidence type="ECO:0008006" key="5">
    <source>
        <dbReference type="Google" id="ProtNLM"/>
    </source>
</evidence>
<feature type="compositionally biased region" description="Basic and acidic residues" evidence="1">
    <location>
        <begin position="209"/>
        <end position="224"/>
    </location>
</feature>
<keyword evidence="4" id="KW-1185">Reference proteome</keyword>
<dbReference type="AlphaFoldDB" id="W7J390"/>
<evidence type="ECO:0000256" key="2">
    <source>
        <dbReference type="SAM" id="Phobius"/>
    </source>
</evidence>
<feature type="region of interest" description="Disordered" evidence="1">
    <location>
        <begin position="169"/>
        <end position="224"/>
    </location>
</feature>
<feature type="transmembrane region" description="Helical" evidence="2">
    <location>
        <begin position="56"/>
        <end position="74"/>
    </location>
</feature>
<feature type="compositionally biased region" description="Polar residues" evidence="1">
    <location>
        <begin position="182"/>
        <end position="193"/>
    </location>
</feature>
<accession>W7J390</accession>
<dbReference type="RefSeq" id="WP_063935894.1">
    <property type="nucleotide sequence ID" value="NZ_AYXG01000043.1"/>
</dbReference>
<proteinExistence type="predicted"/>
<dbReference type="eggNOG" id="ENOG5033WDH">
    <property type="taxonomic scope" value="Bacteria"/>
</dbReference>
<dbReference type="STRING" id="909613.UO65_1113"/>
<gene>
    <name evidence="3" type="ORF">UO65_1113</name>
</gene>
<organism evidence="3 4">
    <name type="scientific">Actinokineospora spheciospongiae</name>
    <dbReference type="NCBI Taxonomy" id="909613"/>
    <lineage>
        <taxon>Bacteria</taxon>
        <taxon>Bacillati</taxon>
        <taxon>Actinomycetota</taxon>
        <taxon>Actinomycetes</taxon>
        <taxon>Pseudonocardiales</taxon>
        <taxon>Pseudonocardiaceae</taxon>
        <taxon>Actinokineospora</taxon>
    </lineage>
</organism>
<evidence type="ECO:0000256" key="1">
    <source>
        <dbReference type="SAM" id="MobiDB-lite"/>
    </source>
</evidence>
<reference evidence="3 4" key="1">
    <citation type="journal article" date="2014" name="Genome Announc.">
        <title>Draft Genome Sequence of the Antitrypanosomally Active Sponge-Associated Bacterium Actinokineospora sp. Strain EG49.</title>
        <authorList>
            <person name="Harjes J."/>
            <person name="Ryu T."/>
            <person name="Abdelmohsen U.R."/>
            <person name="Moitinho-Silva L."/>
            <person name="Horn H."/>
            <person name="Ravasi T."/>
            <person name="Hentschel U."/>
        </authorList>
    </citation>
    <scope>NUCLEOTIDE SEQUENCE [LARGE SCALE GENOMIC DNA]</scope>
    <source>
        <strain evidence="3 4">EG49</strain>
    </source>
</reference>
<evidence type="ECO:0000313" key="4">
    <source>
        <dbReference type="Proteomes" id="UP000019277"/>
    </source>
</evidence>
<evidence type="ECO:0000313" key="3">
    <source>
        <dbReference type="EMBL" id="EWC63436.1"/>
    </source>
</evidence>
<dbReference type="Proteomes" id="UP000019277">
    <property type="component" value="Unassembled WGS sequence"/>
</dbReference>
<keyword evidence="2" id="KW-0812">Transmembrane</keyword>
<protein>
    <recommendedName>
        <fullName evidence="5">DUF3093 domain-containing protein</fullName>
    </recommendedName>
</protein>